<dbReference type="GO" id="GO:0051301">
    <property type="term" value="P:cell division"/>
    <property type="evidence" value="ECO:0007669"/>
    <property type="project" value="UniProtKB-KW"/>
</dbReference>
<dbReference type="InterPro" id="IPR036390">
    <property type="entry name" value="WH_DNA-bd_sf"/>
</dbReference>
<keyword evidence="7" id="KW-1185">Reference proteome</keyword>
<name>A0A542ZVU4_RARFA</name>
<dbReference type="OrthoDB" id="9806226at2"/>
<dbReference type="EMBL" id="VFOS01000001">
    <property type="protein sequence ID" value="TQL64488.1"/>
    <property type="molecule type" value="Genomic_DNA"/>
</dbReference>
<dbReference type="Proteomes" id="UP000315389">
    <property type="component" value="Unassembled WGS sequence"/>
</dbReference>
<gene>
    <name evidence="6" type="ORF">FB461_0993</name>
</gene>
<keyword evidence="4" id="KW-0131">Cell cycle</keyword>
<protein>
    <submittedName>
        <fullName evidence="6">Condensin subunit ScpB</fullName>
    </submittedName>
</protein>
<evidence type="ECO:0000256" key="4">
    <source>
        <dbReference type="ARBA" id="ARBA00023306"/>
    </source>
</evidence>
<evidence type="ECO:0000256" key="5">
    <source>
        <dbReference type="SAM" id="MobiDB-lite"/>
    </source>
</evidence>
<evidence type="ECO:0000256" key="1">
    <source>
        <dbReference type="ARBA" id="ARBA00022490"/>
    </source>
</evidence>
<dbReference type="RefSeq" id="WP_142119478.1">
    <property type="nucleotide sequence ID" value="NZ_BAAASV010000007.1"/>
</dbReference>
<dbReference type="InterPro" id="IPR005234">
    <property type="entry name" value="ScpB_csome_segregation"/>
</dbReference>
<keyword evidence="2" id="KW-0132">Cell division</keyword>
<dbReference type="Gene3D" id="1.10.10.10">
    <property type="entry name" value="Winged helix-like DNA-binding domain superfamily/Winged helix DNA-binding domain"/>
    <property type="match status" value="2"/>
</dbReference>
<dbReference type="PANTHER" id="PTHR34298">
    <property type="entry name" value="SEGREGATION AND CONDENSATION PROTEIN B"/>
    <property type="match status" value="1"/>
</dbReference>
<evidence type="ECO:0000256" key="3">
    <source>
        <dbReference type="ARBA" id="ARBA00022829"/>
    </source>
</evidence>
<dbReference type="InterPro" id="IPR036388">
    <property type="entry name" value="WH-like_DNA-bd_sf"/>
</dbReference>
<keyword evidence="3" id="KW-0159">Chromosome partition</keyword>
<accession>A0A542ZVU4</accession>
<organism evidence="6 7">
    <name type="scientific">Rarobacter faecitabidus</name>
    <dbReference type="NCBI Taxonomy" id="13243"/>
    <lineage>
        <taxon>Bacteria</taxon>
        <taxon>Bacillati</taxon>
        <taxon>Actinomycetota</taxon>
        <taxon>Actinomycetes</taxon>
        <taxon>Micrococcales</taxon>
        <taxon>Rarobacteraceae</taxon>
        <taxon>Rarobacter</taxon>
    </lineage>
</organism>
<sequence>MTTNPPAHHAGDEALADPTESDVENPAPAASGSEPDGTNSPVNVDELPGGLFAALEAVLMIVDEPIDTERLAAVVMRPVDDVESALSELAAEYRGEGGGRPRGFALRRVASGWRIYAAETHADLIGRFIVDGQTARLTQAALETLAIVAYRQPVTRGQISAIRGVNVDGVVRTLSARGLIAEVQRDESSGALLYGTTPYFLERMGLGSLEDLPPLAPQLPDLDSLEALVKES</sequence>
<dbReference type="PANTHER" id="PTHR34298:SF2">
    <property type="entry name" value="SEGREGATION AND CONDENSATION PROTEIN B"/>
    <property type="match status" value="1"/>
</dbReference>
<feature type="region of interest" description="Disordered" evidence="5">
    <location>
        <begin position="1"/>
        <end position="44"/>
    </location>
</feature>
<reference evidence="6 7" key="1">
    <citation type="submission" date="2019-06" db="EMBL/GenBank/DDBJ databases">
        <title>Sequencing the genomes of 1000 actinobacteria strains.</title>
        <authorList>
            <person name="Klenk H.-P."/>
        </authorList>
    </citation>
    <scope>NUCLEOTIDE SEQUENCE [LARGE SCALE GENOMIC DNA]</scope>
    <source>
        <strain evidence="6 7">DSM 4813</strain>
    </source>
</reference>
<proteinExistence type="predicted"/>
<evidence type="ECO:0000256" key="2">
    <source>
        <dbReference type="ARBA" id="ARBA00022618"/>
    </source>
</evidence>
<evidence type="ECO:0000313" key="6">
    <source>
        <dbReference type="EMBL" id="TQL64488.1"/>
    </source>
</evidence>
<dbReference type="NCBIfam" id="TIGR00281">
    <property type="entry name" value="SMC-Scp complex subunit ScpB"/>
    <property type="match status" value="1"/>
</dbReference>
<keyword evidence="1" id="KW-0963">Cytoplasm</keyword>
<dbReference type="SUPFAM" id="SSF46785">
    <property type="entry name" value="Winged helix' DNA-binding domain"/>
    <property type="match status" value="2"/>
</dbReference>
<comment type="caution">
    <text evidence="6">The sequence shown here is derived from an EMBL/GenBank/DDBJ whole genome shotgun (WGS) entry which is preliminary data.</text>
</comment>
<dbReference type="Pfam" id="PF04079">
    <property type="entry name" value="SMC_ScpB"/>
    <property type="match status" value="1"/>
</dbReference>
<evidence type="ECO:0000313" key="7">
    <source>
        <dbReference type="Proteomes" id="UP000315389"/>
    </source>
</evidence>
<dbReference type="GO" id="GO:0051304">
    <property type="term" value="P:chromosome separation"/>
    <property type="evidence" value="ECO:0007669"/>
    <property type="project" value="InterPro"/>
</dbReference>
<dbReference type="AlphaFoldDB" id="A0A542ZVU4"/>